<keyword evidence="6 7" id="KW-0862">Zinc</keyword>
<evidence type="ECO:0000256" key="4">
    <source>
        <dbReference type="ARBA" id="ARBA00022737"/>
    </source>
</evidence>
<evidence type="ECO:0000259" key="8">
    <source>
        <dbReference type="PROSITE" id="PS50089"/>
    </source>
</evidence>
<feature type="zinc finger region" description="TRAF-type" evidence="7">
    <location>
        <begin position="133"/>
        <end position="185"/>
    </location>
</feature>
<dbReference type="Gene3D" id="3.30.40.10">
    <property type="entry name" value="Zinc/RING finger domain, C3HC4 (zinc finger)"/>
    <property type="match status" value="2"/>
</dbReference>
<evidence type="ECO:0008006" key="11">
    <source>
        <dbReference type="Google" id="ProtNLM"/>
    </source>
</evidence>
<keyword evidence="5 7" id="KW-0863">Zinc-finger</keyword>
<dbReference type="AlphaFoldDB" id="A0A0G4HI73"/>
<keyword evidence="3 7" id="KW-0479">Metal-binding</keyword>
<sequence>MRRLGLDASFAAPSFQKQAEHAICAICLDYLEDPQEVGCEARHVFCGPCIETVLQERKPCPSCRGHFSKTQRAPALLRNLIEEVQWKCLNFASNCAFTGTKKELEKHIDSECPEQETACPFEGSPVRFNAKAAHLRSCPKFPVPCPNQGCAMIIARAEVSHHVENACLEGMVTCTVSGCGSRMKRKLVDQHDDENMKKHFKLLHEKVVDMETNDNLELTVRFPNFEAISAGTQKRTLDSPPFVFQDMRFCLWLWPKGDLNSSVGQAALYMVKKDAYDRTLTFTVKPKNCGEVRQTFRRWASTAGGDNQTCVPLMCSSRLHERLRGGLWSST</sequence>
<dbReference type="VEuPathDB" id="CryptoDB:Cvel_27791"/>
<dbReference type="Pfam" id="PF13923">
    <property type="entry name" value="zf-C3HC4_2"/>
    <property type="match status" value="1"/>
</dbReference>
<dbReference type="PhylomeDB" id="A0A0G4HI73"/>
<evidence type="ECO:0000256" key="1">
    <source>
        <dbReference type="ARBA" id="ARBA00004496"/>
    </source>
</evidence>
<name>A0A0G4HI73_9ALVE</name>
<dbReference type="PROSITE" id="PS50145">
    <property type="entry name" value="ZF_TRAF"/>
    <property type="match status" value="1"/>
</dbReference>
<evidence type="ECO:0000256" key="5">
    <source>
        <dbReference type="ARBA" id="ARBA00022771"/>
    </source>
</evidence>
<evidence type="ECO:0000259" key="9">
    <source>
        <dbReference type="PROSITE" id="PS50145"/>
    </source>
</evidence>
<evidence type="ECO:0000256" key="3">
    <source>
        <dbReference type="ARBA" id="ARBA00022723"/>
    </source>
</evidence>
<dbReference type="SUPFAM" id="SSF57850">
    <property type="entry name" value="RING/U-box"/>
    <property type="match status" value="1"/>
</dbReference>
<dbReference type="InterPro" id="IPR001841">
    <property type="entry name" value="Znf_RING"/>
</dbReference>
<gene>
    <name evidence="10" type="ORF">Cvel_27791</name>
</gene>
<dbReference type="PANTHER" id="PTHR10131">
    <property type="entry name" value="TNF RECEPTOR ASSOCIATED FACTOR"/>
    <property type="match status" value="1"/>
</dbReference>
<accession>A0A0G4HI73</accession>
<dbReference type="GO" id="GO:0005737">
    <property type="term" value="C:cytoplasm"/>
    <property type="evidence" value="ECO:0007669"/>
    <property type="project" value="UniProtKB-SubCell"/>
</dbReference>
<feature type="domain" description="TRAF-type" evidence="9">
    <location>
        <begin position="133"/>
        <end position="185"/>
    </location>
</feature>
<dbReference type="PROSITE" id="PS50089">
    <property type="entry name" value="ZF_RING_2"/>
    <property type="match status" value="1"/>
</dbReference>
<keyword evidence="4" id="KW-0677">Repeat</keyword>
<dbReference type="Gene3D" id="2.60.210.10">
    <property type="entry name" value="Apoptosis, Tumor Necrosis Factor Receptor Associated Protein 2, Chain A"/>
    <property type="match status" value="1"/>
</dbReference>
<protein>
    <recommendedName>
        <fullName evidence="11">RING-type domain-containing protein</fullName>
    </recommendedName>
</protein>
<dbReference type="PANTHER" id="PTHR10131:SF94">
    <property type="entry name" value="TNF RECEPTOR-ASSOCIATED FACTOR 4"/>
    <property type="match status" value="1"/>
</dbReference>
<keyword evidence="2" id="KW-0963">Cytoplasm</keyword>
<evidence type="ECO:0000313" key="10">
    <source>
        <dbReference type="EMBL" id="CEM43802.1"/>
    </source>
</evidence>
<dbReference type="GO" id="GO:0008270">
    <property type="term" value="F:zinc ion binding"/>
    <property type="evidence" value="ECO:0007669"/>
    <property type="project" value="UniProtKB-KW"/>
</dbReference>
<comment type="subcellular location">
    <subcellularLocation>
        <location evidence="1">Cytoplasm</location>
    </subcellularLocation>
</comment>
<evidence type="ECO:0000256" key="6">
    <source>
        <dbReference type="ARBA" id="ARBA00022833"/>
    </source>
</evidence>
<dbReference type="SUPFAM" id="SSF49599">
    <property type="entry name" value="TRAF domain-like"/>
    <property type="match status" value="1"/>
</dbReference>
<evidence type="ECO:0000256" key="7">
    <source>
        <dbReference type="PROSITE-ProRule" id="PRU00207"/>
    </source>
</evidence>
<dbReference type="InterPro" id="IPR001293">
    <property type="entry name" value="Znf_TRAF"/>
</dbReference>
<feature type="domain" description="RING-type" evidence="8">
    <location>
        <begin position="24"/>
        <end position="64"/>
    </location>
</feature>
<dbReference type="Pfam" id="PF02176">
    <property type="entry name" value="zf-TRAF"/>
    <property type="match status" value="1"/>
</dbReference>
<proteinExistence type="predicted"/>
<reference evidence="10" key="1">
    <citation type="submission" date="2014-11" db="EMBL/GenBank/DDBJ databases">
        <authorList>
            <person name="Otto D Thomas"/>
            <person name="Naeem Raeece"/>
        </authorList>
    </citation>
    <scope>NUCLEOTIDE SEQUENCE</scope>
</reference>
<evidence type="ECO:0000256" key="2">
    <source>
        <dbReference type="ARBA" id="ARBA00022490"/>
    </source>
</evidence>
<dbReference type="InterPro" id="IPR013083">
    <property type="entry name" value="Znf_RING/FYVE/PHD"/>
</dbReference>
<organism evidence="10">
    <name type="scientific">Chromera velia CCMP2878</name>
    <dbReference type="NCBI Taxonomy" id="1169474"/>
    <lineage>
        <taxon>Eukaryota</taxon>
        <taxon>Sar</taxon>
        <taxon>Alveolata</taxon>
        <taxon>Colpodellida</taxon>
        <taxon>Chromeraceae</taxon>
        <taxon>Chromera</taxon>
    </lineage>
</organism>
<dbReference type="InterPro" id="IPR008974">
    <property type="entry name" value="TRAF-like"/>
</dbReference>
<dbReference type="EMBL" id="CDMZ01002765">
    <property type="protein sequence ID" value="CEM43802.1"/>
    <property type="molecule type" value="Genomic_DNA"/>
</dbReference>